<protein>
    <submittedName>
        <fullName evidence="1">Uncharacterized protein</fullName>
    </submittedName>
</protein>
<name>A0A4Q7DYK4_9LACO</name>
<proteinExistence type="predicted"/>
<organism evidence="1 2">
    <name type="scientific">Lactobacillus delbrueckii</name>
    <dbReference type="NCBI Taxonomy" id="1584"/>
    <lineage>
        <taxon>Bacteria</taxon>
        <taxon>Bacillati</taxon>
        <taxon>Bacillota</taxon>
        <taxon>Bacilli</taxon>
        <taxon>Lactobacillales</taxon>
        <taxon>Lactobacillaceae</taxon>
        <taxon>Lactobacillus</taxon>
    </lineage>
</organism>
<gene>
    <name evidence="1" type="ORF">LDELB18P1_0073</name>
</gene>
<evidence type="ECO:0000313" key="2">
    <source>
        <dbReference type="Proteomes" id="UP000292818"/>
    </source>
</evidence>
<dbReference type="Proteomes" id="UP000292818">
    <property type="component" value="Unassembled WGS sequence"/>
</dbReference>
<accession>A0A4Q7DYK4</accession>
<sequence>MGLNFSAYNTDEIIDFLQEQVNANFPGFYNSMSKKPTITAFFEV</sequence>
<dbReference type="EMBL" id="SETJ01000008">
    <property type="protein sequence ID" value="RZM17495.1"/>
    <property type="molecule type" value="Genomic_DNA"/>
</dbReference>
<comment type="caution">
    <text evidence="1">The sequence shown here is derived from an EMBL/GenBank/DDBJ whole genome shotgun (WGS) entry which is preliminary data.</text>
</comment>
<reference evidence="1 2" key="1">
    <citation type="submission" date="2019-01" db="EMBL/GenBank/DDBJ databases">
        <title>Colonization of the human gut by bovine bacteria present in Parmesan cheese.</title>
        <authorList>
            <person name="Lugli G.A."/>
            <person name="Milani C."/>
        </authorList>
    </citation>
    <scope>NUCLEOTIDE SEQUENCE [LARGE SCALE GENOMIC DNA]</scope>
    <source>
        <strain evidence="1 2">LDELB18P1</strain>
    </source>
</reference>
<evidence type="ECO:0000313" key="1">
    <source>
        <dbReference type="EMBL" id="RZM17495.1"/>
    </source>
</evidence>
<dbReference type="RefSeq" id="WP_260262780.1">
    <property type="nucleotide sequence ID" value="NZ_JAJAON010000109.1"/>
</dbReference>
<dbReference type="AlphaFoldDB" id="A0A4Q7DYK4"/>